<name>A0AA47ENM0_9CLOT</name>
<dbReference type="SMART" id="SM00422">
    <property type="entry name" value="HTH_MERR"/>
    <property type="match status" value="1"/>
</dbReference>
<dbReference type="PANTHER" id="PTHR30204">
    <property type="entry name" value="REDOX-CYCLING DRUG-SENSING TRANSCRIPTIONAL ACTIVATOR SOXR"/>
    <property type="match status" value="1"/>
</dbReference>
<dbReference type="GO" id="GO:0003700">
    <property type="term" value="F:DNA-binding transcription factor activity"/>
    <property type="evidence" value="ECO:0007669"/>
    <property type="project" value="InterPro"/>
</dbReference>
<organism evidence="5 6">
    <name type="scientific">Clostridium estertheticum</name>
    <dbReference type="NCBI Taxonomy" id="238834"/>
    <lineage>
        <taxon>Bacteria</taxon>
        <taxon>Bacillati</taxon>
        <taxon>Bacillota</taxon>
        <taxon>Clostridia</taxon>
        <taxon>Eubacteriales</taxon>
        <taxon>Clostridiaceae</taxon>
        <taxon>Clostridium</taxon>
    </lineage>
</organism>
<evidence type="ECO:0000313" key="6">
    <source>
        <dbReference type="Proteomes" id="UP001164733"/>
    </source>
</evidence>
<reference evidence="5" key="1">
    <citation type="submission" date="2021-11" db="EMBL/GenBank/DDBJ databases">
        <title>Clostridia strains as spoilage organisms.</title>
        <authorList>
            <person name="Wambui J."/>
            <person name="Stevens M.J.A."/>
            <person name="Stephan R."/>
        </authorList>
    </citation>
    <scope>NUCLEOTIDE SEQUENCE</scope>
    <source>
        <strain evidence="5">CF009</strain>
    </source>
</reference>
<evidence type="ECO:0000256" key="2">
    <source>
        <dbReference type="ARBA" id="ARBA00023163"/>
    </source>
</evidence>
<dbReference type="InterPro" id="IPR000551">
    <property type="entry name" value="MerR-type_HTH_dom"/>
</dbReference>
<dbReference type="Pfam" id="PF13411">
    <property type="entry name" value="MerR_1"/>
    <property type="match status" value="1"/>
</dbReference>
<dbReference type="Proteomes" id="UP001164733">
    <property type="component" value="Chromosome"/>
</dbReference>
<keyword evidence="1" id="KW-0805">Transcription regulation</keyword>
<dbReference type="InterPro" id="IPR047057">
    <property type="entry name" value="MerR_fam"/>
</dbReference>
<dbReference type="AlphaFoldDB" id="A0AA47ENM0"/>
<evidence type="ECO:0000313" key="5">
    <source>
        <dbReference type="EMBL" id="WAG62659.1"/>
    </source>
</evidence>
<dbReference type="GO" id="GO:0003677">
    <property type="term" value="F:DNA binding"/>
    <property type="evidence" value="ECO:0007669"/>
    <property type="project" value="InterPro"/>
</dbReference>
<keyword evidence="2" id="KW-0804">Transcription</keyword>
<keyword evidence="3" id="KW-0175">Coiled coil</keyword>
<dbReference type="PANTHER" id="PTHR30204:SF69">
    <property type="entry name" value="MERR-FAMILY TRANSCRIPTIONAL REGULATOR"/>
    <property type="match status" value="1"/>
</dbReference>
<proteinExistence type="predicted"/>
<evidence type="ECO:0000256" key="1">
    <source>
        <dbReference type="ARBA" id="ARBA00023015"/>
    </source>
</evidence>
<feature type="domain" description="HTH merR-type" evidence="4">
    <location>
        <begin position="1"/>
        <end position="70"/>
    </location>
</feature>
<dbReference type="EMBL" id="CP086239">
    <property type="protein sequence ID" value="WAG62659.1"/>
    <property type="molecule type" value="Genomic_DNA"/>
</dbReference>
<sequence>MLSVKKAADLVGLSEHTVRYYTDKGMVPSLKRDKNNNRLFDRESVYWLQAIKYLRGSGMSIKSIQEYIQLCLEGNDTVSQRYDIVISQKKLLEEKMQEIDEQYRYLKAKANLYIEIMDGKAPDRLNPANWDKSAPTPEDLAAFLDEGNRQFRRIRKQQVP</sequence>
<accession>A0AA47ENM0</accession>
<evidence type="ECO:0000256" key="3">
    <source>
        <dbReference type="SAM" id="Coils"/>
    </source>
</evidence>
<evidence type="ECO:0000259" key="4">
    <source>
        <dbReference type="PROSITE" id="PS50937"/>
    </source>
</evidence>
<dbReference type="PROSITE" id="PS50937">
    <property type="entry name" value="HTH_MERR_2"/>
    <property type="match status" value="1"/>
</dbReference>
<dbReference type="CDD" id="cd01109">
    <property type="entry name" value="HTH_YyaN"/>
    <property type="match status" value="1"/>
</dbReference>
<feature type="coiled-coil region" evidence="3">
    <location>
        <begin position="82"/>
        <end position="109"/>
    </location>
</feature>
<dbReference type="RefSeq" id="WP_216125369.1">
    <property type="nucleotide sequence ID" value="NZ_CP086239.1"/>
</dbReference>
<protein>
    <submittedName>
        <fullName evidence="5">MerR family transcriptional regulator</fullName>
    </submittedName>
</protein>
<gene>
    <name evidence="5" type="ORF">LL038_10680</name>
</gene>